<dbReference type="InterPro" id="IPR023395">
    <property type="entry name" value="MCP_dom_sf"/>
</dbReference>
<feature type="transmembrane region" description="Helical" evidence="10">
    <location>
        <begin position="6"/>
        <end position="30"/>
    </location>
</feature>
<proteinExistence type="inferred from homology"/>
<evidence type="ECO:0000256" key="2">
    <source>
        <dbReference type="ARBA" id="ARBA00006375"/>
    </source>
</evidence>
<evidence type="ECO:0000313" key="12">
    <source>
        <dbReference type="WBParaSite" id="TREG1_85700.1"/>
    </source>
</evidence>
<keyword evidence="6 10" id="KW-1133">Transmembrane helix</keyword>
<reference evidence="12" key="2">
    <citation type="submission" date="2023-11" db="UniProtKB">
        <authorList>
            <consortium name="WormBaseParasite"/>
        </authorList>
    </citation>
    <scope>IDENTIFICATION</scope>
</reference>
<keyword evidence="7 8" id="KW-0472">Membrane</keyword>
<keyword evidence="4 8" id="KW-0812">Transmembrane</keyword>
<evidence type="ECO:0000256" key="10">
    <source>
        <dbReference type="SAM" id="Phobius"/>
    </source>
</evidence>
<keyword evidence="5" id="KW-0677">Repeat</keyword>
<dbReference type="WBParaSite" id="TREG1_85700.1">
    <property type="protein sequence ID" value="TREG1_85700.1"/>
    <property type="gene ID" value="TREG1_85700"/>
</dbReference>
<evidence type="ECO:0008006" key="13">
    <source>
        <dbReference type="Google" id="ProtNLM"/>
    </source>
</evidence>
<feature type="transmembrane region" description="Helical" evidence="10">
    <location>
        <begin position="51"/>
        <end position="75"/>
    </location>
</feature>
<dbReference type="Proteomes" id="UP000050795">
    <property type="component" value="Unassembled WGS sequence"/>
</dbReference>
<name>A0AA85KHA2_TRIRE</name>
<dbReference type="PANTHER" id="PTHR45667">
    <property type="entry name" value="S-ADENOSYLMETHIONINE MITOCHONDRIAL CARRIER PROTEIN"/>
    <property type="match status" value="1"/>
</dbReference>
<protein>
    <recommendedName>
        <fullName evidence="13">S-adenosylmethionine mitochondrial carrier protein</fullName>
    </recommendedName>
</protein>
<evidence type="ECO:0000256" key="9">
    <source>
        <dbReference type="RuleBase" id="RU000488"/>
    </source>
</evidence>
<feature type="repeat" description="Solcar" evidence="8">
    <location>
        <begin position="88"/>
        <end position="170"/>
    </location>
</feature>
<accession>A0AA85KHA2</accession>
<evidence type="ECO:0000256" key="8">
    <source>
        <dbReference type="PROSITE-ProRule" id="PRU00282"/>
    </source>
</evidence>
<dbReference type="Gene3D" id="1.50.40.10">
    <property type="entry name" value="Mitochondrial carrier domain"/>
    <property type="match status" value="2"/>
</dbReference>
<comment type="similarity">
    <text evidence="2 9">Belongs to the mitochondrial carrier (TC 2.A.29) family.</text>
</comment>
<reference evidence="11" key="1">
    <citation type="submission" date="2022-06" db="EMBL/GenBank/DDBJ databases">
        <authorList>
            <person name="Berger JAMES D."/>
            <person name="Berger JAMES D."/>
        </authorList>
    </citation>
    <scope>NUCLEOTIDE SEQUENCE [LARGE SCALE GENOMIC DNA]</scope>
</reference>
<dbReference type="InterPro" id="IPR018108">
    <property type="entry name" value="MCP_transmembrane"/>
</dbReference>
<evidence type="ECO:0000256" key="6">
    <source>
        <dbReference type="ARBA" id="ARBA00022989"/>
    </source>
</evidence>
<evidence type="ECO:0000256" key="4">
    <source>
        <dbReference type="ARBA" id="ARBA00022692"/>
    </source>
</evidence>
<comment type="subcellular location">
    <subcellularLocation>
        <location evidence="1">Membrane</location>
        <topology evidence="1">Multi-pass membrane protein</topology>
    </subcellularLocation>
</comment>
<evidence type="ECO:0000256" key="1">
    <source>
        <dbReference type="ARBA" id="ARBA00004141"/>
    </source>
</evidence>
<evidence type="ECO:0000256" key="3">
    <source>
        <dbReference type="ARBA" id="ARBA00022448"/>
    </source>
</evidence>
<dbReference type="AlphaFoldDB" id="A0AA85KHA2"/>
<feature type="repeat" description="Solcar" evidence="8">
    <location>
        <begin position="7"/>
        <end position="81"/>
    </location>
</feature>
<feature type="transmembrane region" description="Helical" evidence="10">
    <location>
        <begin position="90"/>
        <end position="109"/>
    </location>
</feature>
<dbReference type="PROSITE" id="PS50920">
    <property type="entry name" value="SOLCAR"/>
    <property type="match status" value="3"/>
</dbReference>
<sequence length="291" mass="31996">MNANSSNPYVISLLSGSTAGLCVDLALFPVDTIKTRLQSYRNNVQRTPGSLRLFAGLPAVIVGSAPAAAAFFVVYETVKENFKHLGVHPVYYSMISACIAEVVACVIRVPCEVVKQRAQNHPSHGVSTVFLQTLRNEGVRGFYRGYISTLSREIPFSFIQYPIWEYLKSVTMEWNRKTIGGDSTADPSVFHLKAWQSALCGCLAGTISGAVTTPLDVAKTRIMLAESNSKLASGHVLYAMRTVFQENGIRGLFSGLVPRVVLLSFGGAIFLGIYDISRRFWILSLQNFRIM</sequence>
<feature type="repeat" description="Solcar" evidence="8">
    <location>
        <begin position="192"/>
        <end position="280"/>
    </location>
</feature>
<feature type="transmembrane region" description="Helical" evidence="10">
    <location>
        <begin position="256"/>
        <end position="274"/>
    </location>
</feature>
<organism evidence="11 12">
    <name type="scientific">Trichobilharzia regenti</name>
    <name type="common">Nasal bird schistosome</name>
    <dbReference type="NCBI Taxonomy" id="157069"/>
    <lineage>
        <taxon>Eukaryota</taxon>
        <taxon>Metazoa</taxon>
        <taxon>Spiralia</taxon>
        <taxon>Lophotrochozoa</taxon>
        <taxon>Platyhelminthes</taxon>
        <taxon>Trematoda</taxon>
        <taxon>Digenea</taxon>
        <taxon>Strigeidida</taxon>
        <taxon>Schistosomatoidea</taxon>
        <taxon>Schistosomatidae</taxon>
        <taxon>Trichobilharzia</taxon>
    </lineage>
</organism>
<evidence type="ECO:0000313" key="11">
    <source>
        <dbReference type="Proteomes" id="UP000050795"/>
    </source>
</evidence>
<keyword evidence="11" id="KW-1185">Reference proteome</keyword>
<dbReference type="Pfam" id="PF00153">
    <property type="entry name" value="Mito_carr"/>
    <property type="match status" value="3"/>
</dbReference>
<keyword evidence="3 9" id="KW-0813">Transport</keyword>
<evidence type="ECO:0000256" key="7">
    <source>
        <dbReference type="ARBA" id="ARBA00023136"/>
    </source>
</evidence>
<dbReference type="GO" id="GO:0016020">
    <property type="term" value="C:membrane"/>
    <property type="evidence" value="ECO:0007669"/>
    <property type="project" value="UniProtKB-SubCell"/>
</dbReference>
<evidence type="ECO:0000256" key="5">
    <source>
        <dbReference type="ARBA" id="ARBA00022737"/>
    </source>
</evidence>
<dbReference type="SUPFAM" id="SSF103506">
    <property type="entry name" value="Mitochondrial carrier"/>
    <property type="match status" value="1"/>
</dbReference>